<proteinExistence type="predicted"/>
<reference evidence="1 2" key="1">
    <citation type="submission" date="2019-10" db="EMBL/GenBank/DDBJ databases">
        <title>Complete genome sequencing of drug resistant plasmids in Kluyvera intermedia.</title>
        <authorList>
            <person name="Ke C."/>
            <person name="Jian S."/>
        </authorList>
    </citation>
    <scope>NUCLEOTIDE SEQUENCE [LARGE SCALE GENOMIC DNA]</scope>
    <source>
        <strain evidence="1 2">N2-1</strain>
    </source>
</reference>
<evidence type="ECO:0000313" key="2">
    <source>
        <dbReference type="Proteomes" id="UP000344450"/>
    </source>
</evidence>
<organism evidence="1 2">
    <name type="scientific">Kluyvera intermedia</name>
    <name type="common">Enterobacter intermedius</name>
    <dbReference type="NCBI Taxonomy" id="61648"/>
    <lineage>
        <taxon>Bacteria</taxon>
        <taxon>Pseudomonadati</taxon>
        <taxon>Pseudomonadota</taxon>
        <taxon>Gammaproteobacteria</taxon>
        <taxon>Enterobacterales</taxon>
        <taxon>Enterobacteriaceae</taxon>
        <taxon>Kluyvera</taxon>
    </lineage>
</organism>
<dbReference type="EMBL" id="CP045845">
    <property type="protein sequence ID" value="QGH30438.1"/>
    <property type="molecule type" value="Genomic_DNA"/>
</dbReference>
<name>A0ABX6DNR0_KLUIN</name>
<accession>A0ABX6DNR0</accession>
<dbReference type="RefSeq" id="WP_153743083.1">
    <property type="nucleotide sequence ID" value="NZ_CP045843.1"/>
</dbReference>
<protein>
    <submittedName>
        <fullName evidence="1">Uncharacterized protein</fullName>
    </submittedName>
</protein>
<gene>
    <name evidence="1" type="ORF">GHC21_12495</name>
</gene>
<dbReference type="Proteomes" id="UP000344450">
    <property type="component" value="Chromosome"/>
</dbReference>
<keyword evidence="2" id="KW-1185">Reference proteome</keyword>
<sequence>MSYGLKIFREDGSLFISPEVTPMNFIGVYRFTGNMTIPTNIPATANVISFIRNDSATGAAYVIPVASNGKWNLNLNCNGVGGHVYVFANVVPVAHGVGMAVYNANGDMVWNTDCLPLELHFVDNPWNGSGNGNGANYDVNVGLPAAVVSGMSSNYLVPLDPAAGIYIYGTLTARAYGNIVGGYSIYSEQINGQAPTPRFKKQYIYIDTRLYS</sequence>
<dbReference type="GeneID" id="91973228"/>
<evidence type="ECO:0000313" key="1">
    <source>
        <dbReference type="EMBL" id="QGH30438.1"/>
    </source>
</evidence>